<sequence>MTPHDAPLLLQLPRGAQRLLQLPAGSLLQVHSGRLLLCQALSGLLPGLSLADSLWQARCELLPGQVWQAPETLWLRLDTPGQDCLLCLLPAEIPAGLWARARAWLGAWLKSPDLA</sequence>
<dbReference type="AlphaFoldDB" id="A0A840LCW5"/>
<name>A0A840LCW5_9BURK</name>
<comment type="caution">
    <text evidence="1">The sequence shown here is derived from an EMBL/GenBank/DDBJ whole genome shotgun (WGS) entry which is preliminary data.</text>
</comment>
<dbReference type="EMBL" id="JACHLP010000013">
    <property type="protein sequence ID" value="MBB4846006.1"/>
    <property type="molecule type" value="Genomic_DNA"/>
</dbReference>
<dbReference type="RefSeq" id="WP_184304469.1">
    <property type="nucleotide sequence ID" value="NZ_JACHLP010000013.1"/>
</dbReference>
<keyword evidence="2" id="KW-1185">Reference proteome</keyword>
<protein>
    <submittedName>
        <fullName evidence="1">Uncharacterized protein</fullName>
    </submittedName>
</protein>
<accession>A0A840LCW5</accession>
<dbReference type="Proteomes" id="UP000562027">
    <property type="component" value="Unassembled WGS sequence"/>
</dbReference>
<evidence type="ECO:0000313" key="2">
    <source>
        <dbReference type="Proteomes" id="UP000562027"/>
    </source>
</evidence>
<gene>
    <name evidence="1" type="ORF">HNP55_004560</name>
</gene>
<evidence type="ECO:0000313" key="1">
    <source>
        <dbReference type="EMBL" id="MBB4846006.1"/>
    </source>
</evidence>
<organism evidence="1 2">
    <name type="scientific">Roseateles oligotrophus</name>
    <dbReference type="NCBI Taxonomy" id="1769250"/>
    <lineage>
        <taxon>Bacteria</taxon>
        <taxon>Pseudomonadati</taxon>
        <taxon>Pseudomonadota</taxon>
        <taxon>Betaproteobacteria</taxon>
        <taxon>Burkholderiales</taxon>
        <taxon>Sphaerotilaceae</taxon>
        <taxon>Roseateles</taxon>
    </lineage>
</organism>
<reference evidence="1 2" key="1">
    <citation type="submission" date="2020-08" db="EMBL/GenBank/DDBJ databases">
        <title>Functional genomics of gut bacteria from endangered species of beetles.</title>
        <authorList>
            <person name="Carlos-Shanley C."/>
        </authorList>
    </citation>
    <scope>NUCLEOTIDE SEQUENCE [LARGE SCALE GENOMIC DNA]</scope>
    <source>
        <strain evidence="1 2">S00239</strain>
    </source>
</reference>
<proteinExistence type="predicted"/>